<reference evidence="1" key="1">
    <citation type="submission" date="2019-10" db="EMBL/GenBank/DDBJ databases">
        <authorList>
            <consortium name="DOE Joint Genome Institute"/>
            <person name="Kuo A."/>
            <person name="Miyauchi S."/>
            <person name="Kiss E."/>
            <person name="Drula E."/>
            <person name="Kohler A."/>
            <person name="Sanchez-Garcia M."/>
            <person name="Andreopoulos B."/>
            <person name="Barry K.W."/>
            <person name="Bonito G."/>
            <person name="Buee M."/>
            <person name="Carver A."/>
            <person name="Chen C."/>
            <person name="Cichocki N."/>
            <person name="Clum A."/>
            <person name="Culley D."/>
            <person name="Crous P.W."/>
            <person name="Fauchery L."/>
            <person name="Girlanda M."/>
            <person name="Hayes R."/>
            <person name="Keri Z."/>
            <person name="LaButti K."/>
            <person name="Lipzen A."/>
            <person name="Lombard V."/>
            <person name="Magnuson J."/>
            <person name="Maillard F."/>
            <person name="Morin E."/>
            <person name="Murat C."/>
            <person name="Nolan M."/>
            <person name="Ohm R."/>
            <person name="Pangilinan J."/>
            <person name="Pereira M."/>
            <person name="Perotto S."/>
            <person name="Peter M."/>
            <person name="Riley R."/>
            <person name="Sitrit Y."/>
            <person name="Stielow B."/>
            <person name="Szollosi G."/>
            <person name="Zifcakova L."/>
            <person name="Stursova M."/>
            <person name="Spatafora J.W."/>
            <person name="Tedersoo L."/>
            <person name="Vaario L.-M."/>
            <person name="Yamada A."/>
            <person name="Yan M."/>
            <person name="Wang P."/>
            <person name="Xu J."/>
            <person name="Bruns T."/>
            <person name="Baldrian P."/>
            <person name="Vilgalys R."/>
            <person name="Henrissat B."/>
            <person name="Grigoriev I.V."/>
            <person name="Hibbett D."/>
            <person name="Nagy L.G."/>
            <person name="Martin F.M."/>
        </authorList>
    </citation>
    <scope>NUCLEOTIDE SEQUENCE</scope>
    <source>
        <strain evidence="1">Prilba</strain>
    </source>
</reference>
<keyword evidence="2" id="KW-1185">Reference proteome</keyword>
<proteinExistence type="predicted"/>
<accession>A0A9P5MKB0</accession>
<gene>
    <name evidence="1" type="ORF">DFH94DRAFT_786908</name>
</gene>
<sequence>MLYSRYKNREHLEDFVRQLTSILATQFDAPTITPRPFPLAAQLPTNMASRISRTTGMRVFPSPAQLQAIMLVTC</sequence>
<dbReference type="AlphaFoldDB" id="A0A9P5MKB0"/>
<name>A0A9P5MKB0_9AGAM</name>
<evidence type="ECO:0000313" key="1">
    <source>
        <dbReference type="EMBL" id="KAF8463237.1"/>
    </source>
</evidence>
<dbReference type="EMBL" id="WHVB01000075">
    <property type="protein sequence ID" value="KAF8463237.1"/>
    <property type="molecule type" value="Genomic_DNA"/>
</dbReference>
<reference evidence="1" key="2">
    <citation type="journal article" date="2020" name="Nat. Commun.">
        <title>Large-scale genome sequencing of mycorrhizal fungi provides insights into the early evolution of symbiotic traits.</title>
        <authorList>
            <person name="Miyauchi S."/>
            <person name="Kiss E."/>
            <person name="Kuo A."/>
            <person name="Drula E."/>
            <person name="Kohler A."/>
            <person name="Sanchez-Garcia M."/>
            <person name="Morin E."/>
            <person name="Andreopoulos B."/>
            <person name="Barry K.W."/>
            <person name="Bonito G."/>
            <person name="Buee M."/>
            <person name="Carver A."/>
            <person name="Chen C."/>
            <person name="Cichocki N."/>
            <person name="Clum A."/>
            <person name="Culley D."/>
            <person name="Crous P.W."/>
            <person name="Fauchery L."/>
            <person name="Girlanda M."/>
            <person name="Hayes R.D."/>
            <person name="Keri Z."/>
            <person name="LaButti K."/>
            <person name="Lipzen A."/>
            <person name="Lombard V."/>
            <person name="Magnuson J."/>
            <person name="Maillard F."/>
            <person name="Murat C."/>
            <person name="Nolan M."/>
            <person name="Ohm R.A."/>
            <person name="Pangilinan J."/>
            <person name="Pereira M.F."/>
            <person name="Perotto S."/>
            <person name="Peter M."/>
            <person name="Pfister S."/>
            <person name="Riley R."/>
            <person name="Sitrit Y."/>
            <person name="Stielow J.B."/>
            <person name="Szollosi G."/>
            <person name="Zifcakova L."/>
            <person name="Stursova M."/>
            <person name="Spatafora J.W."/>
            <person name="Tedersoo L."/>
            <person name="Vaario L.M."/>
            <person name="Yamada A."/>
            <person name="Yan M."/>
            <person name="Wang P."/>
            <person name="Xu J."/>
            <person name="Bruns T."/>
            <person name="Baldrian P."/>
            <person name="Vilgalys R."/>
            <person name="Dunand C."/>
            <person name="Henrissat B."/>
            <person name="Grigoriev I.V."/>
            <person name="Hibbett D."/>
            <person name="Nagy L.G."/>
            <person name="Martin F.M."/>
        </authorList>
    </citation>
    <scope>NUCLEOTIDE SEQUENCE</scope>
    <source>
        <strain evidence="1">Prilba</strain>
    </source>
</reference>
<dbReference type="Proteomes" id="UP000759537">
    <property type="component" value="Unassembled WGS sequence"/>
</dbReference>
<comment type="caution">
    <text evidence="1">The sequence shown here is derived from an EMBL/GenBank/DDBJ whole genome shotgun (WGS) entry which is preliminary data.</text>
</comment>
<protein>
    <submittedName>
        <fullName evidence="1">Uncharacterized protein</fullName>
    </submittedName>
</protein>
<organism evidence="1 2">
    <name type="scientific">Russula ochroleuca</name>
    <dbReference type="NCBI Taxonomy" id="152965"/>
    <lineage>
        <taxon>Eukaryota</taxon>
        <taxon>Fungi</taxon>
        <taxon>Dikarya</taxon>
        <taxon>Basidiomycota</taxon>
        <taxon>Agaricomycotina</taxon>
        <taxon>Agaricomycetes</taxon>
        <taxon>Russulales</taxon>
        <taxon>Russulaceae</taxon>
        <taxon>Russula</taxon>
    </lineage>
</organism>
<evidence type="ECO:0000313" key="2">
    <source>
        <dbReference type="Proteomes" id="UP000759537"/>
    </source>
</evidence>